<proteinExistence type="predicted"/>
<protein>
    <submittedName>
        <fullName evidence="1">Uncharacterized protein</fullName>
    </submittedName>
</protein>
<dbReference type="Proteomes" id="UP000076088">
    <property type="component" value="Chromosome"/>
</dbReference>
<evidence type="ECO:0000313" key="1">
    <source>
        <dbReference type="EMBL" id="AMU89866.1"/>
    </source>
</evidence>
<reference evidence="2" key="1">
    <citation type="submission" date="2015-11" db="EMBL/GenBank/DDBJ databases">
        <title>Complete genome sequence of a polyethylene-glycol degrader Sphingopyxis macrogoltabida 203N (NBRC 111659).</title>
        <authorList>
            <person name="Yoshiyuki O."/>
            <person name="Shouta N."/>
            <person name="Nagata Y."/>
            <person name="Numata M."/>
            <person name="Tsuchikane K."/>
            <person name="Hosoyama A."/>
            <person name="Yamazoe A."/>
            <person name="Tsuda M."/>
            <person name="Fujita N."/>
            <person name="Kawai F."/>
        </authorList>
    </citation>
    <scope>NUCLEOTIDE SEQUENCE [LARGE SCALE GENOMIC DNA]</scope>
    <source>
        <strain evidence="2">203N</strain>
    </source>
</reference>
<keyword evidence="2" id="KW-1185">Reference proteome</keyword>
<evidence type="ECO:0000313" key="2">
    <source>
        <dbReference type="Proteomes" id="UP000076088"/>
    </source>
</evidence>
<gene>
    <name evidence="1" type="ORF">ATM17_12555</name>
</gene>
<organism evidence="1 2">
    <name type="scientific">Sphingopyxis macrogoltabida</name>
    <name type="common">Sphingomonas macrogoltabidus</name>
    <dbReference type="NCBI Taxonomy" id="33050"/>
    <lineage>
        <taxon>Bacteria</taxon>
        <taxon>Pseudomonadati</taxon>
        <taxon>Pseudomonadota</taxon>
        <taxon>Alphaproteobacteria</taxon>
        <taxon>Sphingomonadales</taxon>
        <taxon>Sphingomonadaceae</taxon>
        <taxon>Sphingopyxis</taxon>
    </lineage>
</organism>
<name>A0AAC9FFM0_SPHMC</name>
<reference evidence="1 2" key="2">
    <citation type="journal article" date="2016" name="Genome Announc.">
        <title>Complete Genome Sequence of Sphingopyxis macrogoltabida Strain 203N (NBRC 111659), a Polyethylene Glycol Degrader.</title>
        <authorList>
            <person name="Ohtsubo Y."/>
            <person name="Nonoyama S."/>
            <person name="Nagata Y."/>
            <person name="Numata M."/>
            <person name="Tsuchikane K."/>
            <person name="Hosoyama A."/>
            <person name="Yamazoe A."/>
            <person name="Tsuda M."/>
            <person name="Fujita N."/>
            <person name="Kawai F."/>
        </authorList>
    </citation>
    <scope>NUCLEOTIDE SEQUENCE [LARGE SCALE GENOMIC DNA]</scope>
    <source>
        <strain evidence="1 2">203N</strain>
    </source>
</reference>
<sequence length="98" mass="10405">MEPYSYHRQRREAPPICQAGGNIYREATEEELAAGYAAAFPDEPKPIATFRADVPEDIEAAKAVLSPDALNRFFGPDGGGADAWIAAIEAAGARIGGQ</sequence>
<dbReference type="AlphaFoldDB" id="A0AAC9FFM0"/>
<accession>A0AAC9FFM0</accession>
<dbReference type="EMBL" id="CP013344">
    <property type="protein sequence ID" value="AMU89866.1"/>
    <property type="molecule type" value="Genomic_DNA"/>
</dbReference>